<dbReference type="SUPFAM" id="SSF56112">
    <property type="entry name" value="Protein kinase-like (PK-like)"/>
    <property type="match status" value="1"/>
</dbReference>
<dbReference type="PANTHER" id="PTHR44329:SF288">
    <property type="entry name" value="MITOGEN-ACTIVATED PROTEIN KINASE KINASE KINASE 20"/>
    <property type="match status" value="1"/>
</dbReference>
<reference evidence="7" key="2">
    <citation type="submission" date="2019-10" db="EMBL/GenBank/DDBJ databases">
        <title>Conservation and host-specific expression of non-tandemly repeated heterogenous ribosome RNA gene in arbuscular mycorrhizal fungi.</title>
        <authorList>
            <person name="Maeda T."/>
            <person name="Kobayashi Y."/>
            <person name="Nakagawa T."/>
            <person name="Ezawa T."/>
            <person name="Yamaguchi K."/>
            <person name="Bino T."/>
            <person name="Nishimoto Y."/>
            <person name="Shigenobu S."/>
            <person name="Kawaguchi M."/>
        </authorList>
    </citation>
    <scope>NUCLEOTIDE SEQUENCE</scope>
    <source>
        <strain evidence="7">HR1</strain>
    </source>
</reference>
<dbReference type="PRINTS" id="PR00109">
    <property type="entry name" value="TYRKINASE"/>
</dbReference>
<dbReference type="AlphaFoldDB" id="A0A2Z6S262"/>
<evidence type="ECO:0000256" key="2">
    <source>
        <dbReference type="ARBA" id="ARBA00022741"/>
    </source>
</evidence>
<sequence>MSDYFYQKCGNKVVDDFISYTHLKKYGKMEFISYSKFTDITFINEGGFSKIYKATWKEGPRDWNAPPPYRSGKMIVTLKELNDSNNINSGELEELYNYSLNSINETGYAYYDHVNYINKYFGFTQNPFTKNFMIITKYYESGDLRNHLIIDFYKITWFDKLLKLQFIIGGLKNIHDVNIIHRDYHSGNIFLASYGIPITSDIGLNKSALCSSKNEIYGVIPYVSPEIFQGQKYTKASDIYSFGMIMWELMTGRRPFWDKVHDTKLIVEICDGLRPPIVTNAPDGYIELMKECWHSNPNERPTASNLLHKVKTMLAYEMNRENQTKIIESPYIGPVPTNNPGAIYKSRPLNEMINSAILTINLRNLNVTSKIDKRKIDDLIKDNYENDKFNKKIKSFESEHNDYLMELDNGIETNTGESNNYYYIAEGIFN</sequence>
<dbReference type="InterPro" id="IPR000719">
    <property type="entry name" value="Prot_kinase_dom"/>
</dbReference>
<name>A0A2Z6S262_9GLOM</name>
<gene>
    <name evidence="7" type="ORF">RCL2_001982100</name>
    <name evidence="6" type="ORF">RclHR1_05950009</name>
</gene>
<evidence type="ECO:0000256" key="3">
    <source>
        <dbReference type="ARBA" id="ARBA00022777"/>
    </source>
</evidence>
<evidence type="ECO:0000256" key="1">
    <source>
        <dbReference type="ARBA" id="ARBA00022679"/>
    </source>
</evidence>
<keyword evidence="1" id="KW-0808">Transferase</keyword>
<dbReference type="GO" id="GO:0005524">
    <property type="term" value="F:ATP binding"/>
    <property type="evidence" value="ECO:0007669"/>
    <property type="project" value="UniProtKB-KW"/>
</dbReference>
<feature type="domain" description="Protein kinase" evidence="5">
    <location>
        <begin position="37"/>
        <end position="314"/>
    </location>
</feature>
<dbReference type="Proteomes" id="UP000247702">
    <property type="component" value="Unassembled WGS sequence"/>
</dbReference>
<dbReference type="Proteomes" id="UP000615446">
    <property type="component" value="Unassembled WGS sequence"/>
</dbReference>
<dbReference type="PROSITE" id="PS50011">
    <property type="entry name" value="PROTEIN_KINASE_DOM"/>
    <property type="match status" value="1"/>
</dbReference>
<comment type="caution">
    <text evidence="6">The sequence shown here is derived from an EMBL/GenBank/DDBJ whole genome shotgun (WGS) entry which is preliminary data.</text>
</comment>
<proteinExistence type="predicted"/>
<evidence type="ECO:0000313" key="8">
    <source>
        <dbReference type="Proteomes" id="UP000247702"/>
    </source>
</evidence>
<dbReference type="Pfam" id="PF07714">
    <property type="entry name" value="PK_Tyr_Ser-Thr"/>
    <property type="match status" value="1"/>
</dbReference>
<dbReference type="STRING" id="94130.A0A2Z6S262"/>
<accession>A0A2Z6S262</accession>
<dbReference type="Gene3D" id="1.10.510.10">
    <property type="entry name" value="Transferase(Phosphotransferase) domain 1"/>
    <property type="match status" value="1"/>
</dbReference>
<dbReference type="InterPro" id="IPR001245">
    <property type="entry name" value="Ser-Thr/Tyr_kinase_cat_dom"/>
</dbReference>
<evidence type="ECO:0000313" key="7">
    <source>
        <dbReference type="EMBL" id="GES93065.1"/>
    </source>
</evidence>
<protein>
    <submittedName>
        <fullName evidence="7">Kinase-like domain-containing protein</fullName>
    </submittedName>
</protein>
<dbReference type="OrthoDB" id="2364754at2759"/>
<dbReference type="InterPro" id="IPR011009">
    <property type="entry name" value="Kinase-like_dom_sf"/>
</dbReference>
<dbReference type="EMBL" id="BLAL01000218">
    <property type="protein sequence ID" value="GES93065.1"/>
    <property type="molecule type" value="Genomic_DNA"/>
</dbReference>
<reference evidence="6 8" key="1">
    <citation type="submission" date="2017-11" db="EMBL/GenBank/DDBJ databases">
        <title>The genome of Rhizophagus clarus HR1 reveals common genetic basis of auxotrophy among arbuscular mycorrhizal fungi.</title>
        <authorList>
            <person name="Kobayashi Y."/>
        </authorList>
    </citation>
    <scope>NUCLEOTIDE SEQUENCE [LARGE SCALE GENOMIC DNA]</scope>
    <source>
        <strain evidence="6 8">HR1</strain>
    </source>
</reference>
<dbReference type="EMBL" id="BEXD01003976">
    <property type="protein sequence ID" value="GBC04925.1"/>
    <property type="molecule type" value="Genomic_DNA"/>
</dbReference>
<evidence type="ECO:0000259" key="5">
    <source>
        <dbReference type="PROSITE" id="PS50011"/>
    </source>
</evidence>
<dbReference type="PANTHER" id="PTHR44329">
    <property type="entry name" value="SERINE/THREONINE-PROTEIN KINASE TNNI3K-RELATED"/>
    <property type="match status" value="1"/>
</dbReference>
<organism evidence="6 8">
    <name type="scientific">Rhizophagus clarus</name>
    <dbReference type="NCBI Taxonomy" id="94130"/>
    <lineage>
        <taxon>Eukaryota</taxon>
        <taxon>Fungi</taxon>
        <taxon>Fungi incertae sedis</taxon>
        <taxon>Mucoromycota</taxon>
        <taxon>Glomeromycotina</taxon>
        <taxon>Glomeromycetes</taxon>
        <taxon>Glomerales</taxon>
        <taxon>Glomeraceae</taxon>
        <taxon>Rhizophagus</taxon>
    </lineage>
</organism>
<keyword evidence="2" id="KW-0547">Nucleotide-binding</keyword>
<evidence type="ECO:0000313" key="6">
    <source>
        <dbReference type="EMBL" id="GBC04925.1"/>
    </source>
</evidence>
<keyword evidence="4" id="KW-0067">ATP-binding</keyword>
<evidence type="ECO:0000256" key="4">
    <source>
        <dbReference type="ARBA" id="ARBA00022840"/>
    </source>
</evidence>
<keyword evidence="3 7" id="KW-0418">Kinase</keyword>
<dbReference type="InterPro" id="IPR051681">
    <property type="entry name" value="Ser/Thr_Kinases-Pseudokinases"/>
</dbReference>
<keyword evidence="8" id="KW-1185">Reference proteome</keyword>
<dbReference type="GO" id="GO:0004674">
    <property type="term" value="F:protein serine/threonine kinase activity"/>
    <property type="evidence" value="ECO:0007669"/>
    <property type="project" value="TreeGrafter"/>
</dbReference>